<feature type="transmembrane region" description="Helical" evidence="7">
    <location>
        <begin position="363"/>
        <end position="382"/>
    </location>
</feature>
<dbReference type="OrthoDB" id="19261at2759"/>
<dbReference type="PANTHER" id="PTHR47797:SF3">
    <property type="entry name" value="CYTOCHROME B561 DOMAIN-CONTAINING PROTEIN"/>
    <property type="match status" value="1"/>
</dbReference>
<proteinExistence type="predicted"/>
<feature type="transmembrane region" description="Helical" evidence="7">
    <location>
        <begin position="229"/>
        <end position="251"/>
    </location>
</feature>
<dbReference type="InterPro" id="IPR006593">
    <property type="entry name" value="Cyt_b561/ferric_Rdtase_TM"/>
</dbReference>
<gene>
    <name evidence="10" type="ORF">BU24DRAFT_385221</name>
</gene>
<feature type="transmembrane region" description="Helical" evidence="7">
    <location>
        <begin position="263"/>
        <end position="285"/>
    </location>
</feature>
<evidence type="ECO:0000259" key="9">
    <source>
        <dbReference type="SMART" id="SM00665"/>
    </source>
</evidence>
<keyword evidence="5 7" id="KW-1133">Transmembrane helix</keyword>
<keyword evidence="6 7" id="KW-0472">Membrane</keyword>
<evidence type="ECO:0000256" key="8">
    <source>
        <dbReference type="SAM" id="SignalP"/>
    </source>
</evidence>
<keyword evidence="11" id="KW-1185">Reference proteome</keyword>
<dbReference type="GeneID" id="54282268"/>
<dbReference type="Proteomes" id="UP000799778">
    <property type="component" value="Unassembled WGS sequence"/>
</dbReference>
<dbReference type="SMART" id="SM00665">
    <property type="entry name" value="B561"/>
    <property type="match status" value="1"/>
</dbReference>
<dbReference type="PANTHER" id="PTHR47797">
    <property type="entry name" value="DEHYDROGENASE, PUTATIVE (AFU_ORTHOLOGUE AFUA_8G05805)-RELATED"/>
    <property type="match status" value="1"/>
</dbReference>
<keyword evidence="4" id="KW-0249">Electron transport</keyword>
<dbReference type="SUPFAM" id="SSF49344">
    <property type="entry name" value="CBD9-like"/>
    <property type="match status" value="1"/>
</dbReference>
<dbReference type="RefSeq" id="XP_033386921.1">
    <property type="nucleotide sequence ID" value="XM_033524871.1"/>
</dbReference>
<dbReference type="EMBL" id="ML978067">
    <property type="protein sequence ID" value="KAF2018582.1"/>
    <property type="molecule type" value="Genomic_DNA"/>
</dbReference>
<reference evidence="10" key="1">
    <citation type="journal article" date="2020" name="Stud. Mycol.">
        <title>101 Dothideomycetes genomes: a test case for predicting lifestyles and emergence of pathogens.</title>
        <authorList>
            <person name="Haridas S."/>
            <person name="Albert R."/>
            <person name="Binder M."/>
            <person name="Bloem J."/>
            <person name="Labutti K."/>
            <person name="Salamov A."/>
            <person name="Andreopoulos B."/>
            <person name="Baker S."/>
            <person name="Barry K."/>
            <person name="Bills G."/>
            <person name="Bluhm B."/>
            <person name="Cannon C."/>
            <person name="Castanera R."/>
            <person name="Culley D."/>
            <person name="Daum C."/>
            <person name="Ezra D."/>
            <person name="Gonzalez J."/>
            <person name="Henrissat B."/>
            <person name="Kuo A."/>
            <person name="Liang C."/>
            <person name="Lipzen A."/>
            <person name="Lutzoni F."/>
            <person name="Magnuson J."/>
            <person name="Mondo S."/>
            <person name="Nolan M."/>
            <person name="Ohm R."/>
            <person name="Pangilinan J."/>
            <person name="Park H.-J."/>
            <person name="Ramirez L."/>
            <person name="Alfaro M."/>
            <person name="Sun H."/>
            <person name="Tritt A."/>
            <person name="Yoshinaga Y."/>
            <person name="Zwiers L.-H."/>
            <person name="Turgeon B."/>
            <person name="Goodwin S."/>
            <person name="Spatafora J."/>
            <person name="Crous P."/>
            <person name="Grigoriev I."/>
        </authorList>
    </citation>
    <scope>NUCLEOTIDE SEQUENCE</scope>
    <source>
        <strain evidence="10">CBS 175.79</strain>
    </source>
</reference>
<feature type="transmembrane region" description="Helical" evidence="7">
    <location>
        <begin position="339"/>
        <end position="357"/>
    </location>
</feature>
<evidence type="ECO:0000256" key="2">
    <source>
        <dbReference type="ARBA" id="ARBA00022448"/>
    </source>
</evidence>
<evidence type="ECO:0000256" key="1">
    <source>
        <dbReference type="ARBA" id="ARBA00004370"/>
    </source>
</evidence>
<keyword evidence="3 7" id="KW-0812">Transmembrane</keyword>
<feature type="domain" description="Cytochrome b561" evidence="9">
    <location>
        <begin position="231"/>
        <end position="355"/>
    </location>
</feature>
<name>A0A6A5XZG0_9PLEO</name>
<evidence type="ECO:0000256" key="4">
    <source>
        <dbReference type="ARBA" id="ARBA00022982"/>
    </source>
</evidence>
<organism evidence="10 11">
    <name type="scientific">Aaosphaeria arxii CBS 175.79</name>
    <dbReference type="NCBI Taxonomy" id="1450172"/>
    <lineage>
        <taxon>Eukaryota</taxon>
        <taxon>Fungi</taxon>
        <taxon>Dikarya</taxon>
        <taxon>Ascomycota</taxon>
        <taxon>Pezizomycotina</taxon>
        <taxon>Dothideomycetes</taxon>
        <taxon>Pleosporomycetidae</taxon>
        <taxon>Pleosporales</taxon>
        <taxon>Pleosporales incertae sedis</taxon>
        <taxon>Aaosphaeria</taxon>
    </lineage>
</organism>
<dbReference type="GO" id="GO:0016020">
    <property type="term" value="C:membrane"/>
    <property type="evidence" value="ECO:0007669"/>
    <property type="project" value="UniProtKB-SubCell"/>
</dbReference>
<evidence type="ECO:0000313" key="11">
    <source>
        <dbReference type="Proteomes" id="UP000799778"/>
    </source>
</evidence>
<dbReference type="AlphaFoldDB" id="A0A6A5XZG0"/>
<accession>A0A6A5XZG0</accession>
<dbReference type="CDD" id="cd09630">
    <property type="entry name" value="CDH_like_cytochrome"/>
    <property type="match status" value="1"/>
</dbReference>
<feature type="transmembrane region" description="Helical" evidence="7">
    <location>
        <begin position="297"/>
        <end position="318"/>
    </location>
</feature>
<feature type="chain" id="PRO_5025355006" evidence="8">
    <location>
        <begin position="28"/>
        <end position="420"/>
    </location>
</feature>
<dbReference type="Gene3D" id="1.20.120.1770">
    <property type="match status" value="1"/>
</dbReference>
<sequence>MPFSFIQRWSSWASLTVLAIIISSVTAGQLQFCRVDESLRTDQCLAVSTYHNETSNSEDFYLLVSAKFENRIGYAAFGTGATMDGSLMFVLYPGAGEKDVVMSLRTTNYHYPPEPSDDMPDYQTIKTWIDGDYYNAQVVCYSCDTWHRNAADVTSKKQKWIFSNQWEYVMQTNDLKKPLGLHSDYGIFELDMTVSHYADKTPVAPDLVENGRKLIGAEANTSWKPSQLFAIHGLLLAFAFVVVMPLGVAGIRSGHPKAFKIHWVIQLSSVALAVLGISWGIYLSWGHPITIATSTGAHKILGFALLISILLTPMFGYLHHVQYLKIRRATAVTLWHRRFGSSSLGTAWINVILGLVIADQPIWYFLIGIGFMVCSAYIIYSAPTLRARFTKTSSTIGEYSAVDNEEGLEQGLLRKETEES</sequence>
<keyword evidence="2" id="KW-0813">Transport</keyword>
<evidence type="ECO:0000313" key="10">
    <source>
        <dbReference type="EMBL" id="KAF2018582.1"/>
    </source>
</evidence>
<dbReference type="InterPro" id="IPR015920">
    <property type="entry name" value="Cellobiose_DH-like_cyt"/>
</dbReference>
<evidence type="ECO:0000256" key="3">
    <source>
        <dbReference type="ARBA" id="ARBA00022692"/>
    </source>
</evidence>
<dbReference type="Gene3D" id="2.60.40.1210">
    <property type="entry name" value="Cellobiose dehydrogenase, cytochrome domain"/>
    <property type="match status" value="1"/>
</dbReference>
<evidence type="ECO:0000256" key="6">
    <source>
        <dbReference type="ARBA" id="ARBA00023136"/>
    </source>
</evidence>
<evidence type="ECO:0000256" key="5">
    <source>
        <dbReference type="ARBA" id="ARBA00022989"/>
    </source>
</evidence>
<dbReference type="CDD" id="cd08760">
    <property type="entry name" value="Cyt_b561_FRRS1_like"/>
    <property type="match status" value="1"/>
</dbReference>
<protein>
    <submittedName>
        <fullName evidence="10">Iron reductase domain protein</fullName>
    </submittedName>
</protein>
<evidence type="ECO:0000256" key="7">
    <source>
        <dbReference type="SAM" id="Phobius"/>
    </source>
</evidence>
<keyword evidence="8" id="KW-0732">Signal</keyword>
<feature type="signal peptide" evidence="8">
    <location>
        <begin position="1"/>
        <end position="27"/>
    </location>
</feature>
<dbReference type="Pfam" id="PF16010">
    <property type="entry name" value="CDH-cyt"/>
    <property type="match status" value="1"/>
</dbReference>
<comment type="subcellular location">
    <subcellularLocation>
        <location evidence="1">Membrane</location>
    </subcellularLocation>
</comment>